<sequence length="253" mass="27431">MTPLMIAALGALMVATAFLSGLFGMAGGMILIGVLLMLMPLPTAMVLHAITQMASNGWRAFLWRAHIRWRPVFVYLIGCALALGVWSLTRYVPDKPIALLLLGVTPFMARLMPKNLKPNPDSIAQGSFYGFICMGLMLMTGVSGPLMDTFFLGGNFGRREVVATKATCQVASHLTKLIYFGGIIDQAATLDPVLAGIAIVASMLGTTLARRILEAMSDAQFRTWANRLITTVAGYYILYGGWLLFTRNSALAF</sequence>
<dbReference type="AlphaFoldDB" id="A0A0R3LWX0"/>
<feature type="transmembrane region" description="Helical" evidence="5">
    <location>
        <begin position="29"/>
        <end position="51"/>
    </location>
</feature>
<evidence type="ECO:0000256" key="3">
    <source>
        <dbReference type="ARBA" id="ARBA00022989"/>
    </source>
</evidence>
<protein>
    <recommendedName>
        <fullName evidence="5">Probable membrane transporter protein</fullName>
    </recommendedName>
</protein>
<feature type="transmembrane region" description="Helical" evidence="5">
    <location>
        <begin position="72"/>
        <end position="91"/>
    </location>
</feature>
<dbReference type="GO" id="GO:0005886">
    <property type="term" value="C:plasma membrane"/>
    <property type="evidence" value="ECO:0007669"/>
    <property type="project" value="UniProtKB-SubCell"/>
</dbReference>
<dbReference type="InterPro" id="IPR002781">
    <property type="entry name" value="TM_pro_TauE-like"/>
</dbReference>
<organism evidence="6 7">
    <name type="scientific">Bradyrhizobium jicamae</name>
    <dbReference type="NCBI Taxonomy" id="280332"/>
    <lineage>
        <taxon>Bacteria</taxon>
        <taxon>Pseudomonadati</taxon>
        <taxon>Pseudomonadota</taxon>
        <taxon>Alphaproteobacteria</taxon>
        <taxon>Hyphomicrobiales</taxon>
        <taxon>Nitrobacteraceae</taxon>
        <taxon>Bradyrhizobium</taxon>
    </lineage>
</organism>
<reference evidence="6 7" key="1">
    <citation type="submission" date="2014-03" db="EMBL/GenBank/DDBJ databases">
        <title>Bradyrhizobium valentinum sp. nov., isolated from effective nodules of Lupinus mariae-josephae, a lupine endemic of basic-lime soils in Eastern Spain.</title>
        <authorList>
            <person name="Duran D."/>
            <person name="Rey L."/>
            <person name="Navarro A."/>
            <person name="Busquets A."/>
            <person name="Imperial J."/>
            <person name="Ruiz-Argueso T."/>
        </authorList>
    </citation>
    <scope>NUCLEOTIDE SEQUENCE [LARGE SCALE GENOMIC DNA]</scope>
    <source>
        <strain evidence="6 7">PAC68</strain>
    </source>
</reference>
<dbReference type="OrthoDB" id="8478323at2"/>
<proteinExistence type="inferred from homology"/>
<name>A0A0R3LWX0_9BRAD</name>
<accession>A0A0R3LWX0</accession>
<feature type="transmembrane region" description="Helical" evidence="5">
    <location>
        <begin position="225"/>
        <end position="245"/>
    </location>
</feature>
<keyword evidence="4 5" id="KW-0472">Membrane</keyword>
<keyword evidence="3 5" id="KW-1133">Transmembrane helix</keyword>
<evidence type="ECO:0000313" key="7">
    <source>
        <dbReference type="Proteomes" id="UP000050863"/>
    </source>
</evidence>
<dbReference type="RefSeq" id="WP_057834417.1">
    <property type="nucleotide sequence ID" value="NZ_LLXZ01000035.1"/>
</dbReference>
<keyword evidence="7" id="KW-1185">Reference proteome</keyword>
<feature type="transmembrane region" description="Helical" evidence="5">
    <location>
        <begin position="128"/>
        <end position="147"/>
    </location>
</feature>
<keyword evidence="2 5" id="KW-0812">Transmembrane</keyword>
<gene>
    <name evidence="6" type="ORF">CQ12_39000</name>
</gene>
<comment type="similarity">
    <text evidence="5">Belongs to the 4-toluene sulfonate uptake permease (TSUP) (TC 2.A.102) family.</text>
</comment>
<evidence type="ECO:0000256" key="5">
    <source>
        <dbReference type="RuleBase" id="RU363041"/>
    </source>
</evidence>
<dbReference type="Pfam" id="PF01925">
    <property type="entry name" value="TauE"/>
    <property type="match status" value="1"/>
</dbReference>
<dbReference type="EMBL" id="LLXZ01000035">
    <property type="protein sequence ID" value="KRR12481.1"/>
    <property type="molecule type" value="Genomic_DNA"/>
</dbReference>
<keyword evidence="5" id="KW-1003">Cell membrane</keyword>
<comment type="caution">
    <text evidence="6">The sequence shown here is derived from an EMBL/GenBank/DDBJ whole genome shotgun (WGS) entry which is preliminary data.</text>
</comment>
<feature type="transmembrane region" description="Helical" evidence="5">
    <location>
        <begin position="97"/>
        <end position="116"/>
    </location>
</feature>
<evidence type="ECO:0000256" key="4">
    <source>
        <dbReference type="ARBA" id="ARBA00023136"/>
    </source>
</evidence>
<comment type="subcellular location">
    <subcellularLocation>
        <location evidence="5">Cell membrane</location>
        <topology evidence="5">Multi-pass membrane protein</topology>
    </subcellularLocation>
    <subcellularLocation>
        <location evidence="1">Membrane</location>
        <topology evidence="1">Multi-pass membrane protein</topology>
    </subcellularLocation>
</comment>
<dbReference type="STRING" id="280332.CQ12_39000"/>
<dbReference type="Proteomes" id="UP000050863">
    <property type="component" value="Unassembled WGS sequence"/>
</dbReference>
<evidence type="ECO:0000256" key="1">
    <source>
        <dbReference type="ARBA" id="ARBA00004141"/>
    </source>
</evidence>
<evidence type="ECO:0000256" key="2">
    <source>
        <dbReference type="ARBA" id="ARBA00022692"/>
    </source>
</evidence>
<evidence type="ECO:0000313" key="6">
    <source>
        <dbReference type="EMBL" id="KRR12481.1"/>
    </source>
</evidence>